<keyword evidence="2" id="KW-0378">Hydrolase</keyword>
<dbReference type="VEuPathDB" id="FungiDB:C8Q69DRAFT_137405"/>
<accession>A0A443I082</accession>
<evidence type="ECO:0000256" key="2">
    <source>
        <dbReference type="ARBA" id="ARBA00022801"/>
    </source>
</evidence>
<dbReference type="InterPro" id="IPR006035">
    <property type="entry name" value="Ureohydrolase"/>
</dbReference>
<dbReference type="Pfam" id="PF00491">
    <property type="entry name" value="Arginase"/>
    <property type="match status" value="1"/>
</dbReference>
<proteinExistence type="inferred from homology"/>
<dbReference type="PANTHER" id="PTHR11358:SF26">
    <property type="entry name" value="GUANIDINO ACID HYDROLASE, MITOCHONDRIAL"/>
    <property type="match status" value="1"/>
</dbReference>
<evidence type="ECO:0000256" key="3">
    <source>
        <dbReference type="PROSITE-ProRule" id="PRU00742"/>
    </source>
</evidence>
<dbReference type="InterPro" id="IPR023696">
    <property type="entry name" value="Ureohydrolase_dom_sf"/>
</dbReference>
<dbReference type="PANTHER" id="PTHR11358">
    <property type="entry name" value="ARGINASE/AGMATINASE"/>
    <property type="match status" value="1"/>
</dbReference>
<dbReference type="GeneID" id="39594656"/>
<evidence type="ECO:0000256" key="1">
    <source>
        <dbReference type="ARBA" id="ARBA00022723"/>
    </source>
</evidence>
<reference evidence="4 5" key="1">
    <citation type="journal article" date="2018" name="Front. Microbiol.">
        <title>Genomic and genetic insights into a cosmopolitan fungus, Paecilomyces variotii (Eurotiales).</title>
        <authorList>
            <person name="Urquhart A.S."/>
            <person name="Mondo S.J."/>
            <person name="Makela M.R."/>
            <person name="Hane J.K."/>
            <person name="Wiebenga A."/>
            <person name="He G."/>
            <person name="Mihaltcheva S."/>
            <person name="Pangilinan J."/>
            <person name="Lipzen A."/>
            <person name="Barry K."/>
            <person name="de Vries R.P."/>
            <person name="Grigoriev I.V."/>
            <person name="Idnurm A."/>
        </authorList>
    </citation>
    <scope>NUCLEOTIDE SEQUENCE [LARGE SCALE GENOMIC DNA]</scope>
    <source>
        <strain evidence="4 5">CBS 101075</strain>
    </source>
</reference>
<dbReference type="SUPFAM" id="SSF52768">
    <property type="entry name" value="Arginase/deacetylase"/>
    <property type="match status" value="1"/>
</dbReference>
<keyword evidence="1" id="KW-0479">Metal-binding</keyword>
<dbReference type="EMBL" id="RCNU01000002">
    <property type="protein sequence ID" value="RWQ97461.1"/>
    <property type="molecule type" value="Genomic_DNA"/>
</dbReference>
<dbReference type="GO" id="GO:0008783">
    <property type="term" value="F:agmatinase activity"/>
    <property type="evidence" value="ECO:0007669"/>
    <property type="project" value="TreeGrafter"/>
</dbReference>
<dbReference type="RefSeq" id="XP_028487106.1">
    <property type="nucleotide sequence ID" value="XM_028625379.1"/>
</dbReference>
<evidence type="ECO:0000313" key="5">
    <source>
        <dbReference type="Proteomes" id="UP000283841"/>
    </source>
</evidence>
<dbReference type="GO" id="GO:0033389">
    <property type="term" value="P:putrescine biosynthetic process from arginine, via agmatine"/>
    <property type="evidence" value="ECO:0007669"/>
    <property type="project" value="TreeGrafter"/>
</dbReference>
<comment type="caution">
    <text evidence="4">The sequence shown here is derived from an EMBL/GenBank/DDBJ whole genome shotgun (WGS) entry which is preliminary data.</text>
</comment>
<dbReference type="PROSITE" id="PS51409">
    <property type="entry name" value="ARGINASE_2"/>
    <property type="match status" value="1"/>
</dbReference>
<keyword evidence="5" id="KW-1185">Reference proteome</keyword>
<sequence>MVAPKSSRGIGFETTSLRPRFYDCAQQGPLSQRRAISMLDSGREYLATSMVTMKKMRSRTLSTLRRKPRSTHQRGSGRQACLGSQFLSEPGLAPRTGCQELGGWTTRELNAILGKLTSLNIIGVEVVEVAPPYDDAGGSTVWAVADLIYEVSGL</sequence>
<evidence type="ECO:0000313" key="4">
    <source>
        <dbReference type="EMBL" id="RWQ97461.1"/>
    </source>
</evidence>
<organism evidence="4 5">
    <name type="scientific">Byssochlamys spectabilis</name>
    <name type="common">Paecilomyces variotii</name>
    <dbReference type="NCBI Taxonomy" id="264951"/>
    <lineage>
        <taxon>Eukaryota</taxon>
        <taxon>Fungi</taxon>
        <taxon>Dikarya</taxon>
        <taxon>Ascomycota</taxon>
        <taxon>Pezizomycotina</taxon>
        <taxon>Eurotiomycetes</taxon>
        <taxon>Eurotiomycetidae</taxon>
        <taxon>Eurotiales</taxon>
        <taxon>Thermoascaceae</taxon>
        <taxon>Paecilomyces</taxon>
    </lineage>
</organism>
<dbReference type="Proteomes" id="UP000283841">
    <property type="component" value="Unassembled WGS sequence"/>
</dbReference>
<dbReference type="Gene3D" id="3.40.800.10">
    <property type="entry name" value="Ureohydrolase domain"/>
    <property type="match status" value="1"/>
</dbReference>
<gene>
    <name evidence="4" type="ORF">C8Q69DRAFT_137405</name>
</gene>
<name>A0A443I082_BYSSP</name>
<dbReference type="AlphaFoldDB" id="A0A443I082"/>
<dbReference type="STRING" id="264951.A0A443I082"/>
<dbReference type="GO" id="GO:0046872">
    <property type="term" value="F:metal ion binding"/>
    <property type="evidence" value="ECO:0007669"/>
    <property type="project" value="UniProtKB-KW"/>
</dbReference>
<comment type="similarity">
    <text evidence="3">Belongs to the arginase family.</text>
</comment>
<protein>
    <submittedName>
        <fullName evidence="4">Uncharacterized protein</fullName>
    </submittedName>
</protein>